<dbReference type="GO" id="GO:0016853">
    <property type="term" value="F:isomerase activity"/>
    <property type="evidence" value="ECO:0007669"/>
    <property type="project" value="UniProtKB-KW"/>
</dbReference>
<protein>
    <submittedName>
        <fullName evidence="3">3-carboxy-cis,cis-muconate cycloisomerase</fullName>
    </submittedName>
</protein>
<dbReference type="RefSeq" id="WP_275406749.1">
    <property type="nucleotide sequence ID" value="NZ_JAAGLI010000303.1"/>
</dbReference>
<comment type="caution">
    <text evidence="3">The sequence shown here is derived from an EMBL/GenBank/DDBJ whole genome shotgun (WGS) entry which is preliminary data.</text>
</comment>
<dbReference type="Proteomes" id="UP000475532">
    <property type="component" value="Unassembled WGS sequence"/>
</dbReference>
<evidence type="ECO:0000313" key="3">
    <source>
        <dbReference type="EMBL" id="NEA23194.1"/>
    </source>
</evidence>
<dbReference type="GO" id="GO:0016829">
    <property type="term" value="F:lyase activity"/>
    <property type="evidence" value="ECO:0007669"/>
    <property type="project" value="UniProtKB-KW"/>
</dbReference>
<dbReference type="InterPro" id="IPR008948">
    <property type="entry name" value="L-Aspartase-like"/>
</dbReference>
<evidence type="ECO:0000313" key="4">
    <source>
        <dbReference type="Proteomes" id="UP000475532"/>
    </source>
</evidence>
<evidence type="ECO:0000256" key="1">
    <source>
        <dbReference type="ARBA" id="ARBA00023239"/>
    </source>
</evidence>
<dbReference type="Gene3D" id="1.20.200.10">
    <property type="entry name" value="Fumarase/aspartase (Central domain)"/>
    <property type="match status" value="1"/>
</dbReference>
<feature type="non-terminal residue" evidence="3">
    <location>
        <position position="69"/>
    </location>
</feature>
<dbReference type="EMBL" id="JAAGLI010000303">
    <property type="protein sequence ID" value="NEA23194.1"/>
    <property type="molecule type" value="Genomic_DNA"/>
</dbReference>
<gene>
    <name evidence="3" type="ORF">G3I70_11910</name>
</gene>
<feature type="domain" description="Fumarate lyase N-terminal" evidence="2">
    <location>
        <begin position="7"/>
        <end position="64"/>
    </location>
</feature>
<name>A0A6L9QGF2_9ACTN</name>
<dbReference type="SUPFAM" id="SSF48557">
    <property type="entry name" value="L-aspartase-like"/>
    <property type="match status" value="1"/>
</dbReference>
<dbReference type="AlphaFoldDB" id="A0A6L9QGF2"/>
<sequence length="69" mass="7561">YRERQYTGAMLVAARTRRAALAHLDRALDALAGLAARYRDTPMPARTLGRQALPTTFGAKAANWLMGCL</sequence>
<dbReference type="InterPro" id="IPR022761">
    <property type="entry name" value="Fumarate_lyase_N"/>
</dbReference>
<feature type="non-terminal residue" evidence="3">
    <location>
        <position position="1"/>
    </location>
</feature>
<reference evidence="3 4" key="1">
    <citation type="submission" date="2020-01" db="EMBL/GenBank/DDBJ databases">
        <title>Insect and environment-associated Actinomycetes.</title>
        <authorList>
            <person name="Currrie C."/>
            <person name="Chevrette M."/>
            <person name="Carlson C."/>
            <person name="Stubbendieck R."/>
            <person name="Wendt-Pienkowski E."/>
        </authorList>
    </citation>
    <scope>NUCLEOTIDE SEQUENCE [LARGE SCALE GENOMIC DNA]</scope>
    <source>
        <strain evidence="3 4">SID10258</strain>
    </source>
</reference>
<dbReference type="Pfam" id="PF00206">
    <property type="entry name" value="Lyase_1"/>
    <property type="match status" value="1"/>
</dbReference>
<proteinExistence type="predicted"/>
<keyword evidence="1" id="KW-0456">Lyase</keyword>
<evidence type="ECO:0000259" key="2">
    <source>
        <dbReference type="Pfam" id="PF00206"/>
    </source>
</evidence>
<keyword evidence="3" id="KW-0413">Isomerase</keyword>
<organism evidence="3 4">
    <name type="scientific">Actinomadura bangladeshensis</name>
    <dbReference type="NCBI Taxonomy" id="453573"/>
    <lineage>
        <taxon>Bacteria</taxon>
        <taxon>Bacillati</taxon>
        <taxon>Actinomycetota</taxon>
        <taxon>Actinomycetes</taxon>
        <taxon>Streptosporangiales</taxon>
        <taxon>Thermomonosporaceae</taxon>
        <taxon>Actinomadura</taxon>
    </lineage>
</organism>
<accession>A0A6L9QGF2</accession>